<keyword evidence="5" id="KW-0720">Serine protease</keyword>
<dbReference type="GO" id="GO:0008236">
    <property type="term" value="F:serine-type peptidase activity"/>
    <property type="evidence" value="ECO:0007669"/>
    <property type="project" value="UniProtKB-KW"/>
</dbReference>
<evidence type="ECO:0000256" key="2">
    <source>
        <dbReference type="ARBA" id="ARBA00022645"/>
    </source>
</evidence>
<dbReference type="SUPFAM" id="SSF141986">
    <property type="entry name" value="LD-carboxypeptidase A C-terminal domain-like"/>
    <property type="match status" value="1"/>
</dbReference>
<keyword evidence="3" id="KW-0645">Protease</keyword>
<dbReference type="InterPro" id="IPR003507">
    <property type="entry name" value="S66_fam"/>
</dbReference>
<evidence type="ECO:0000313" key="9">
    <source>
        <dbReference type="EMBL" id="GLC24236.1"/>
    </source>
</evidence>
<dbReference type="Pfam" id="PF17676">
    <property type="entry name" value="Peptidase_S66C"/>
    <property type="match status" value="1"/>
</dbReference>
<dbReference type="PANTHER" id="PTHR30237:SF2">
    <property type="entry name" value="MUREIN TETRAPEPTIDE CARBOXYPEPTIDASE"/>
    <property type="match status" value="1"/>
</dbReference>
<evidence type="ECO:0000259" key="7">
    <source>
        <dbReference type="Pfam" id="PF02016"/>
    </source>
</evidence>
<protein>
    <submittedName>
        <fullName evidence="9">Peptidase U61</fullName>
    </submittedName>
</protein>
<dbReference type="Pfam" id="PF02016">
    <property type="entry name" value="Peptidase_S66"/>
    <property type="match status" value="1"/>
</dbReference>
<evidence type="ECO:0000256" key="6">
    <source>
        <dbReference type="PIRSR" id="PIRSR028757-1"/>
    </source>
</evidence>
<feature type="active site" description="Charge relay system" evidence="6">
    <location>
        <position position="221"/>
    </location>
</feature>
<dbReference type="InterPro" id="IPR040921">
    <property type="entry name" value="Peptidase_S66C"/>
</dbReference>
<dbReference type="SUPFAM" id="SSF52317">
    <property type="entry name" value="Class I glutamine amidotransferase-like"/>
    <property type="match status" value="1"/>
</dbReference>
<dbReference type="AlphaFoldDB" id="A0AA37V5K2"/>
<evidence type="ECO:0000256" key="5">
    <source>
        <dbReference type="ARBA" id="ARBA00022825"/>
    </source>
</evidence>
<dbReference type="InterPro" id="IPR029062">
    <property type="entry name" value="Class_I_gatase-like"/>
</dbReference>
<feature type="active site" description="Nucleophile" evidence="6">
    <location>
        <position position="128"/>
    </location>
</feature>
<comment type="caution">
    <text evidence="9">The sequence shown here is derived from an EMBL/GenBank/DDBJ whole genome shotgun (WGS) entry which is preliminary data.</text>
</comment>
<dbReference type="PANTHER" id="PTHR30237">
    <property type="entry name" value="MURAMOYLTETRAPEPTIDE CARBOXYPEPTIDASE"/>
    <property type="match status" value="1"/>
</dbReference>
<dbReference type="InterPro" id="IPR040449">
    <property type="entry name" value="Peptidase_S66_N"/>
</dbReference>
<dbReference type="PIRSF" id="PIRSF028757">
    <property type="entry name" value="LD-carboxypeptidase"/>
    <property type="match status" value="1"/>
</dbReference>
<evidence type="ECO:0000259" key="8">
    <source>
        <dbReference type="Pfam" id="PF17676"/>
    </source>
</evidence>
<dbReference type="GO" id="GO:0004180">
    <property type="term" value="F:carboxypeptidase activity"/>
    <property type="evidence" value="ECO:0007669"/>
    <property type="project" value="UniProtKB-KW"/>
</dbReference>
<evidence type="ECO:0000256" key="4">
    <source>
        <dbReference type="ARBA" id="ARBA00022801"/>
    </source>
</evidence>
<evidence type="ECO:0000313" key="10">
    <source>
        <dbReference type="Proteomes" id="UP001161325"/>
    </source>
</evidence>
<feature type="active site" description="Charge relay system" evidence="6">
    <location>
        <position position="292"/>
    </location>
</feature>
<dbReference type="CDD" id="cd07025">
    <property type="entry name" value="Peptidase_S66"/>
    <property type="match status" value="1"/>
</dbReference>
<dbReference type="Proteomes" id="UP001161325">
    <property type="component" value="Unassembled WGS sequence"/>
</dbReference>
<dbReference type="InterPro" id="IPR027461">
    <property type="entry name" value="Carboxypeptidase_A_C_sf"/>
</dbReference>
<gene>
    <name evidence="9" type="ORF">rosag_07490</name>
</gene>
<organism evidence="9 10">
    <name type="scientific">Roseisolibacter agri</name>
    <dbReference type="NCBI Taxonomy" id="2014610"/>
    <lineage>
        <taxon>Bacteria</taxon>
        <taxon>Pseudomonadati</taxon>
        <taxon>Gemmatimonadota</taxon>
        <taxon>Gemmatimonadia</taxon>
        <taxon>Gemmatimonadales</taxon>
        <taxon>Gemmatimonadaceae</taxon>
        <taxon>Roseisolibacter</taxon>
    </lineage>
</organism>
<evidence type="ECO:0000256" key="3">
    <source>
        <dbReference type="ARBA" id="ARBA00022670"/>
    </source>
</evidence>
<dbReference type="EMBL" id="BRXS01000001">
    <property type="protein sequence ID" value="GLC24236.1"/>
    <property type="molecule type" value="Genomic_DNA"/>
</dbReference>
<name>A0AA37V5K2_9BACT</name>
<sequence>MPGPVSLPTFAGMPVAAPTFRPPTLALGARVALVAPAGPLLGPNDLPRALETARRLGWEPVVGEHALAHADYFAGDDADRLADLNAALRDPAVDAIWCLRGGYGAMRLLPHVDWDAMRARPRALIGYSDITALHCALAVEVPGLVSYHGPTARAVLTPFSERSFLAALRDGGEPCGEAPAARTLRPGRATGRLAGGNLALLAALAGTRWAPRFDGAIAVIEDVNEATYRIDRMLRQLLLAGCLDGCRAIAFGHCTACPEECDDDGRRSLAAVVTEIADALQVPALLGIPVGHIEDQWTIPLGAPATVDTETRTLTLSA</sequence>
<dbReference type="Gene3D" id="3.40.50.10740">
    <property type="entry name" value="Class I glutamine amidotransferase-like"/>
    <property type="match status" value="1"/>
</dbReference>
<dbReference type="InterPro" id="IPR027478">
    <property type="entry name" value="LdcA_N"/>
</dbReference>
<dbReference type="GO" id="GO:0006508">
    <property type="term" value="P:proteolysis"/>
    <property type="evidence" value="ECO:0007669"/>
    <property type="project" value="UniProtKB-KW"/>
</dbReference>
<reference evidence="9" key="1">
    <citation type="submission" date="2022-08" db="EMBL/GenBank/DDBJ databases">
        <title>Draft genome sequencing of Roseisolibacter agri AW1220.</title>
        <authorList>
            <person name="Tobiishi Y."/>
            <person name="Tonouchi A."/>
        </authorList>
    </citation>
    <scope>NUCLEOTIDE SEQUENCE</scope>
    <source>
        <strain evidence="9">AW1220</strain>
    </source>
</reference>
<feature type="domain" description="LD-carboxypeptidase N-terminal" evidence="7">
    <location>
        <begin position="31"/>
        <end position="149"/>
    </location>
</feature>
<comment type="similarity">
    <text evidence="1">Belongs to the peptidase S66 family.</text>
</comment>
<proteinExistence type="inferred from homology"/>
<feature type="domain" description="LD-carboxypeptidase C-terminal" evidence="8">
    <location>
        <begin position="190"/>
        <end position="307"/>
    </location>
</feature>
<evidence type="ECO:0000256" key="1">
    <source>
        <dbReference type="ARBA" id="ARBA00010233"/>
    </source>
</evidence>
<dbReference type="Gene3D" id="3.50.30.60">
    <property type="entry name" value="LD-carboxypeptidase A C-terminal domain-like"/>
    <property type="match status" value="1"/>
</dbReference>
<keyword evidence="4" id="KW-0378">Hydrolase</keyword>
<keyword evidence="2" id="KW-0121">Carboxypeptidase</keyword>
<accession>A0AA37V5K2</accession>
<keyword evidence="10" id="KW-1185">Reference proteome</keyword>